<reference evidence="1" key="2">
    <citation type="submission" date="2025-08" db="UniProtKB">
        <authorList>
            <consortium name="Ensembl"/>
        </authorList>
    </citation>
    <scope>IDENTIFICATION</scope>
</reference>
<organism evidence="1 2">
    <name type="scientific">Ciona savignyi</name>
    <name type="common">Pacific transparent sea squirt</name>
    <dbReference type="NCBI Taxonomy" id="51511"/>
    <lineage>
        <taxon>Eukaryota</taxon>
        <taxon>Metazoa</taxon>
        <taxon>Chordata</taxon>
        <taxon>Tunicata</taxon>
        <taxon>Ascidiacea</taxon>
        <taxon>Phlebobranchia</taxon>
        <taxon>Cionidae</taxon>
        <taxon>Ciona</taxon>
    </lineage>
</organism>
<reference evidence="1" key="3">
    <citation type="submission" date="2025-09" db="UniProtKB">
        <authorList>
            <consortium name="Ensembl"/>
        </authorList>
    </citation>
    <scope>IDENTIFICATION</scope>
</reference>
<dbReference type="Ensembl" id="ENSCSAVT00000016690.1">
    <property type="protein sequence ID" value="ENSCSAVP00000016509.1"/>
    <property type="gene ID" value="ENSCSAVG00000009715.1"/>
</dbReference>
<dbReference type="GO" id="GO:0031464">
    <property type="term" value="C:Cul4A-RING E3 ubiquitin ligase complex"/>
    <property type="evidence" value="ECO:0007669"/>
    <property type="project" value="InterPro"/>
</dbReference>
<evidence type="ECO:0000313" key="1">
    <source>
        <dbReference type="Ensembl" id="ENSCSAVP00000016509.1"/>
    </source>
</evidence>
<dbReference type="HOGENOM" id="CLU_2183024_0_0_1"/>
<name>H2ZFZ3_CIOSA</name>
<dbReference type="GO" id="GO:0006511">
    <property type="term" value="P:ubiquitin-dependent protein catabolic process"/>
    <property type="evidence" value="ECO:0007669"/>
    <property type="project" value="InterPro"/>
</dbReference>
<dbReference type="AlphaFoldDB" id="H2ZFZ3"/>
<dbReference type="InterPro" id="IPR022162">
    <property type="entry name" value="TRPC4AP"/>
</dbReference>
<proteinExistence type="predicted"/>
<sequence length="109" mass="12546">MFIRSLILTVHNIHTNDPDQTELLMTNRLFKHYCSHEQRIQVVARLIGILDVSSLSQSSLTNFPEWTAVTEKLLEQDITSETSIKHYLAKSEEIGRAHGSADLPYIRWP</sequence>
<accession>H2ZFZ3</accession>
<dbReference type="Proteomes" id="UP000007875">
    <property type="component" value="Unassembled WGS sequence"/>
</dbReference>
<evidence type="ECO:0000313" key="2">
    <source>
        <dbReference type="Proteomes" id="UP000007875"/>
    </source>
</evidence>
<dbReference type="Pfam" id="PF12463">
    <property type="entry name" value="DUF3689"/>
    <property type="match status" value="1"/>
</dbReference>
<reference evidence="2" key="1">
    <citation type="submission" date="2003-08" db="EMBL/GenBank/DDBJ databases">
        <authorList>
            <person name="Birren B."/>
            <person name="Nusbaum C."/>
            <person name="Abebe A."/>
            <person name="Abouelleil A."/>
            <person name="Adekoya E."/>
            <person name="Ait-zahra M."/>
            <person name="Allen N."/>
            <person name="Allen T."/>
            <person name="An P."/>
            <person name="Anderson M."/>
            <person name="Anderson S."/>
            <person name="Arachchi H."/>
            <person name="Armbruster J."/>
            <person name="Bachantsang P."/>
            <person name="Baldwin J."/>
            <person name="Barry A."/>
            <person name="Bayul T."/>
            <person name="Blitshsteyn B."/>
            <person name="Bloom T."/>
            <person name="Blye J."/>
            <person name="Boguslavskiy L."/>
            <person name="Borowsky M."/>
            <person name="Boukhgalter B."/>
            <person name="Brunache A."/>
            <person name="Butler J."/>
            <person name="Calixte N."/>
            <person name="Calvo S."/>
            <person name="Camarata J."/>
            <person name="Campo K."/>
            <person name="Chang J."/>
            <person name="Cheshatsang Y."/>
            <person name="Citroen M."/>
            <person name="Collymore A."/>
            <person name="Considine T."/>
            <person name="Cook A."/>
            <person name="Cooke P."/>
            <person name="Corum B."/>
            <person name="Cuomo C."/>
            <person name="David R."/>
            <person name="Dawoe T."/>
            <person name="Degray S."/>
            <person name="Dodge S."/>
            <person name="Dooley K."/>
            <person name="Dorje P."/>
            <person name="Dorjee K."/>
            <person name="Dorris L."/>
            <person name="Duffey N."/>
            <person name="Dupes A."/>
            <person name="Elkins T."/>
            <person name="Engels R."/>
            <person name="Erickson J."/>
            <person name="Farina A."/>
            <person name="Faro S."/>
            <person name="Ferreira P."/>
            <person name="Fischer H."/>
            <person name="Fitzgerald M."/>
            <person name="Foley K."/>
            <person name="Gage D."/>
            <person name="Galagan J."/>
            <person name="Gearin G."/>
            <person name="Gnerre S."/>
            <person name="Gnirke A."/>
            <person name="Goyette A."/>
            <person name="Graham J."/>
            <person name="Grandbois E."/>
            <person name="Gyaltsen K."/>
            <person name="Hafez N."/>
            <person name="Hagopian D."/>
            <person name="Hagos B."/>
            <person name="Hall J."/>
            <person name="Hatcher B."/>
            <person name="Heller A."/>
            <person name="Higgins H."/>
            <person name="Honan T."/>
            <person name="Horn A."/>
            <person name="Houde N."/>
            <person name="Hughes L."/>
            <person name="Hulme W."/>
            <person name="Husby E."/>
            <person name="Iliev I."/>
            <person name="Jaffe D."/>
            <person name="Jones C."/>
            <person name="Kamal M."/>
            <person name="Kamat A."/>
            <person name="Kamvysselis M."/>
            <person name="Karlsson E."/>
            <person name="Kells C."/>
            <person name="Kieu A."/>
            <person name="Kisner P."/>
            <person name="Kodira C."/>
            <person name="Kulbokas E."/>
            <person name="Labutti K."/>
            <person name="Lama D."/>
            <person name="Landers T."/>
            <person name="Leger J."/>
            <person name="Levine S."/>
            <person name="Lewis D."/>
            <person name="Lewis T."/>
            <person name="Lindblad-toh K."/>
            <person name="Liu X."/>
            <person name="Lokyitsang T."/>
            <person name="Lokyitsang Y."/>
            <person name="Lucien O."/>
            <person name="Lui A."/>
            <person name="Ma L.J."/>
            <person name="Mabbitt R."/>
            <person name="Macdonald J."/>
            <person name="Maclean C."/>
            <person name="Major J."/>
            <person name="Manning J."/>
            <person name="Marabella R."/>
            <person name="Maru K."/>
            <person name="Matthews C."/>
            <person name="Mauceli E."/>
            <person name="Mccarthy M."/>
            <person name="Mcdonough S."/>
            <person name="Mcghee T."/>
            <person name="Meldrim J."/>
            <person name="Meneus L."/>
            <person name="Mesirov J."/>
            <person name="Mihalev A."/>
            <person name="Mihova T."/>
            <person name="Mikkelsen T."/>
            <person name="Mlenga V."/>
            <person name="Moru K."/>
            <person name="Mozes J."/>
            <person name="Mulrain L."/>
            <person name="Munson G."/>
            <person name="Naylor J."/>
            <person name="Newes C."/>
            <person name="Nguyen C."/>
            <person name="Nguyen N."/>
            <person name="Nguyen T."/>
            <person name="Nicol R."/>
            <person name="Nielsen C."/>
            <person name="Nizzari M."/>
            <person name="Norbu C."/>
            <person name="Norbu N."/>
            <person name="O'donnell P."/>
            <person name="Okoawo O."/>
            <person name="O'leary S."/>
            <person name="Omotosho B."/>
            <person name="O'neill K."/>
            <person name="Osman S."/>
            <person name="Parker S."/>
            <person name="Perrin D."/>
            <person name="Phunkhang P."/>
            <person name="Piqani B."/>
            <person name="Purcell S."/>
            <person name="Rachupka T."/>
            <person name="Ramasamy U."/>
            <person name="Rameau R."/>
            <person name="Ray V."/>
            <person name="Raymond C."/>
            <person name="Retta R."/>
            <person name="Richardson S."/>
            <person name="Rise C."/>
            <person name="Rodriguez J."/>
            <person name="Rogers J."/>
            <person name="Rogov P."/>
            <person name="Rutman M."/>
            <person name="Schupbach R."/>
            <person name="Seaman C."/>
            <person name="Settipalli S."/>
            <person name="Sharpe T."/>
            <person name="Sheridan J."/>
            <person name="Sherpa N."/>
            <person name="Shi J."/>
            <person name="Smirnov S."/>
            <person name="Smith C."/>
            <person name="Sougnez C."/>
            <person name="Spencer B."/>
            <person name="Stalker J."/>
            <person name="Stange-thomann N."/>
            <person name="Stavropoulos S."/>
            <person name="Stetson K."/>
            <person name="Stone C."/>
            <person name="Stone S."/>
            <person name="Stubbs M."/>
            <person name="Talamas J."/>
            <person name="Tchuinga P."/>
            <person name="Tenzing P."/>
            <person name="Tesfaye S."/>
            <person name="Theodore J."/>
            <person name="Thoulutsang Y."/>
            <person name="Topham K."/>
            <person name="Towey S."/>
            <person name="Tsamla T."/>
            <person name="Tsomo N."/>
            <person name="Vallee D."/>
            <person name="Vassiliev H."/>
            <person name="Venkataraman V."/>
            <person name="Vinson J."/>
            <person name="Vo A."/>
            <person name="Wade C."/>
            <person name="Wang S."/>
            <person name="Wangchuk T."/>
            <person name="Wangdi T."/>
            <person name="Whittaker C."/>
            <person name="Wilkinson J."/>
            <person name="Wu Y."/>
            <person name="Wyman D."/>
            <person name="Yadav S."/>
            <person name="Yang S."/>
            <person name="Yang X."/>
            <person name="Yeager S."/>
            <person name="Yee E."/>
            <person name="Young G."/>
            <person name="Zainoun J."/>
            <person name="Zembeck L."/>
            <person name="Zimmer A."/>
            <person name="Zody M."/>
            <person name="Lander E."/>
        </authorList>
    </citation>
    <scope>NUCLEOTIDE SEQUENCE [LARGE SCALE GENOMIC DNA]</scope>
</reference>
<dbReference type="GeneTree" id="ENSGT00390000018330"/>
<keyword evidence="2" id="KW-1185">Reference proteome</keyword>
<protein>
    <submittedName>
        <fullName evidence="1">Uncharacterized protein</fullName>
    </submittedName>
</protein>